<keyword evidence="3" id="KW-0863">Zinc-finger</keyword>
<feature type="domain" description="J" evidence="5">
    <location>
        <begin position="3"/>
        <end position="64"/>
    </location>
</feature>
<dbReference type="GO" id="GO:0006457">
    <property type="term" value="P:protein folding"/>
    <property type="evidence" value="ECO:0007669"/>
    <property type="project" value="InterPro"/>
</dbReference>
<dbReference type="GO" id="GO:0008270">
    <property type="term" value="F:zinc ion binding"/>
    <property type="evidence" value="ECO:0007669"/>
    <property type="project" value="UniProtKB-KW"/>
</dbReference>
<evidence type="ECO:0000256" key="1">
    <source>
        <dbReference type="ARBA" id="ARBA00022723"/>
    </source>
</evidence>
<proteinExistence type="predicted"/>
<evidence type="ECO:0000259" key="5">
    <source>
        <dbReference type="PROSITE" id="PS50076"/>
    </source>
</evidence>
<dbReference type="PANTHER" id="PTHR43888">
    <property type="entry name" value="DNAJ-LIKE-2, ISOFORM A-RELATED"/>
    <property type="match status" value="1"/>
</dbReference>
<dbReference type="AlphaFoldDB" id="A0A6C0LMJ2"/>
<dbReference type="InterPro" id="IPR018253">
    <property type="entry name" value="DnaJ_domain_CS"/>
</dbReference>
<dbReference type="InterPro" id="IPR036410">
    <property type="entry name" value="HSP_DnaJ_Cys-rich_dom_sf"/>
</dbReference>
<dbReference type="Gene3D" id="2.60.260.20">
    <property type="entry name" value="Urease metallochaperone UreE, N-terminal domain"/>
    <property type="match status" value="2"/>
</dbReference>
<dbReference type="CDD" id="cd10719">
    <property type="entry name" value="DnaJ_zf"/>
    <property type="match status" value="1"/>
</dbReference>
<dbReference type="PROSITE" id="PS00636">
    <property type="entry name" value="DNAJ_1"/>
    <property type="match status" value="1"/>
</dbReference>
<dbReference type="GO" id="GO:0051082">
    <property type="term" value="F:unfolded protein binding"/>
    <property type="evidence" value="ECO:0007669"/>
    <property type="project" value="InterPro"/>
</dbReference>
<dbReference type="PRINTS" id="PR00625">
    <property type="entry name" value="JDOMAIN"/>
</dbReference>
<dbReference type="SUPFAM" id="SSF46565">
    <property type="entry name" value="Chaperone J-domain"/>
    <property type="match status" value="1"/>
</dbReference>
<dbReference type="GO" id="GO:0030544">
    <property type="term" value="F:Hsp70 protein binding"/>
    <property type="evidence" value="ECO:0007669"/>
    <property type="project" value="InterPro"/>
</dbReference>
<evidence type="ECO:0008006" key="8">
    <source>
        <dbReference type="Google" id="ProtNLM"/>
    </source>
</evidence>
<organism evidence="7">
    <name type="scientific">viral metagenome</name>
    <dbReference type="NCBI Taxonomy" id="1070528"/>
    <lineage>
        <taxon>unclassified sequences</taxon>
        <taxon>metagenomes</taxon>
        <taxon>organismal metagenomes</taxon>
    </lineage>
</organism>
<dbReference type="SUPFAM" id="SSF49493">
    <property type="entry name" value="HSP40/DnaJ peptide-binding domain"/>
    <property type="match status" value="2"/>
</dbReference>
<dbReference type="Gene3D" id="2.10.230.10">
    <property type="entry name" value="Heat shock protein DnaJ, cysteine-rich domain"/>
    <property type="match status" value="1"/>
</dbReference>
<dbReference type="FunFam" id="2.10.230.10:FF:000001">
    <property type="entry name" value="DnaJ subfamily A member 2"/>
    <property type="match status" value="1"/>
</dbReference>
<dbReference type="Pfam" id="PF00226">
    <property type="entry name" value="DnaJ"/>
    <property type="match status" value="1"/>
</dbReference>
<evidence type="ECO:0000259" key="6">
    <source>
        <dbReference type="PROSITE" id="PS51188"/>
    </source>
</evidence>
<accession>A0A6C0LMJ2</accession>
<evidence type="ECO:0000313" key="7">
    <source>
        <dbReference type="EMBL" id="QHU30472.1"/>
    </source>
</evidence>
<dbReference type="SMART" id="SM00271">
    <property type="entry name" value="DnaJ"/>
    <property type="match status" value="1"/>
</dbReference>
<feature type="domain" description="CR-type" evidence="6">
    <location>
        <begin position="116"/>
        <end position="199"/>
    </location>
</feature>
<evidence type="ECO:0000256" key="4">
    <source>
        <dbReference type="ARBA" id="ARBA00022833"/>
    </source>
</evidence>
<dbReference type="InterPro" id="IPR008971">
    <property type="entry name" value="HSP40/DnaJ_pept-bd"/>
</dbReference>
<dbReference type="Pfam" id="PF01556">
    <property type="entry name" value="DnaJ_C"/>
    <property type="match status" value="1"/>
</dbReference>
<evidence type="ECO:0000256" key="3">
    <source>
        <dbReference type="ARBA" id="ARBA00022771"/>
    </source>
</evidence>
<dbReference type="EMBL" id="MN740509">
    <property type="protein sequence ID" value="QHU30472.1"/>
    <property type="molecule type" value="Genomic_DNA"/>
</dbReference>
<name>A0A6C0LMJ2_9ZZZZ</name>
<dbReference type="PROSITE" id="PS51188">
    <property type="entry name" value="ZF_CR"/>
    <property type="match status" value="1"/>
</dbReference>
<dbReference type="Gene3D" id="1.10.287.110">
    <property type="entry name" value="DnaJ domain"/>
    <property type="match status" value="1"/>
</dbReference>
<keyword evidence="2" id="KW-0677">Repeat</keyword>
<reference evidence="7" key="1">
    <citation type="journal article" date="2020" name="Nature">
        <title>Giant virus diversity and host interactions through global metagenomics.</title>
        <authorList>
            <person name="Schulz F."/>
            <person name="Roux S."/>
            <person name="Paez-Espino D."/>
            <person name="Jungbluth S."/>
            <person name="Walsh D.A."/>
            <person name="Denef V.J."/>
            <person name="McMahon K.D."/>
            <person name="Konstantinidis K.T."/>
            <person name="Eloe-Fadrosh E.A."/>
            <person name="Kyrpides N.C."/>
            <person name="Woyke T."/>
        </authorList>
    </citation>
    <scope>NUCLEOTIDE SEQUENCE</scope>
    <source>
        <strain evidence="7">GVMAG-M-3300027833-19</strain>
    </source>
</reference>
<dbReference type="SUPFAM" id="SSF57938">
    <property type="entry name" value="DnaJ/Hsp40 cysteine-rich domain"/>
    <property type="match status" value="1"/>
</dbReference>
<evidence type="ECO:0000256" key="2">
    <source>
        <dbReference type="ARBA" id="ARBA00022737"/>
    </source>
</evidence>
<dbReference type="InterPro" id="IPR002939">
    <property type="entry name" value="DnaJ_C"/>
</dbReference>
<dbReference type="InterPro" id="IPR044713">
    <property type="entry name" value="DNJA1/2-like"/>
</dbReference>
<dbReference type="CDD" id="cd06257">
    <property type="entry name" value="DnaJ"/>
    <property type="match status" value="1"/>
</dbReference>
<dbReference type="InterPro" id="IPR001305">
    <property type="entry name" value="HSP_DnaJ_Cys-rich_dom"/>
</dbReference>
<protein>
    <recommendedName>
        <fullName evidence="8">J domain-containing protein</fullName>
    </recommendedName>
</protein>
<dbReference type="InterPro" id="IPR001623">
    <property type="entry name" value="DnaJ_domain"/>
</dbReference>
<sequence>METFYQILGVDEKADPKDIKKAYRKLALKHHPDRGGDDATFKKIGRAYDVLSDKNKRKIYDTKGEEGLKDFEQGSNDIDPTEIFANLFQQQQHNKNDMKLHVVIPVQVTLDEIFTGCKKIVEYERIIDCDSCDGIGSIDKNSYICDKCDGTGFITITRQIGPMTQRGRAPCTHCNGTGKKIPENLICKDCDGKGSKSIKDTQEIEIPKGAVTNHQILVEGRGNHIDGQTGNLVVVVQELPHEDYKRMGDNLLYNKEILLADALCGIEFTLNFLNDITILIRSKIVINPSKTYKVIGYGIDGGDLYIEFDVIFPNKSQITPALKRSLKKYLIPEDREAEDTAGLKTATLLELDDEELSGFHPNFNEGGMPAGAQQVPCAQQ</sequence>
<dbReference type="InterPro" id="IPR036869">
    <property type="entry name" value="J_dom_sf"/>
</dbReference>
<dbReference type="PROSITE" id="PS50076">
    <property type="entry name" value="DNAJ_2"/>
    <property type="match status" value="1"/>
</dbReference>
<keyword evidence="1" id="KW-0479">Metal-binding</keyword>
<keyword evidence="4" id="KW-0862">Zinc</keyword>
<dbReference type="Pfam" id="PF00684">
    <property type="entry name" value="DnaJ_CXXCXGXG"/>
    <property type="match status" value="1"/>
</dbReference>